<dbReference type="InterPro" id="IPR040389">
    <property type="entry name" value="SMR"/>
</dbReference>
<proteinExistence type="predicted"/>
<dbReference type="GO" id="GO:0005634">
    <property type="term" value="C:nucleus"/>
    <property type="evidence" value="ECO:0007669"/>
    <property type="project" value="TreeGrafter"/>
</dbReference>
<keyword evidence="1" id="KW-0649">Protein kinase inhibitor</keyword>
<name>A0AAP0H1E7_9ASTR</name>
<gene>
    <name evidence="3" type="ORF">SSX86_013252</name>
</gene>
<evidence type="ECO:0000313" key="4">
    <source>
        <dbReference type="Proteomes" id="UP001408789"/>
    </source>
</evidence>
<dbReference type="PANTHER" id="PTHR33142">
    <property type="entry name" value="CYCLIN-DEPENDENT PROTEIN KINASE INHIBITOR SMR13"/>
    <property type="match status" value="1"/>
</dbReference>
<sequence>MEGGYEYDGELKMKPAEEGCATPRHDGCRIPPVPAVCPPPPKKKRWSAYCSGGRGREPPKNGYFRSPEIEIFFARHKACAN</sequence>
<dbReference type="Proteomes" id="UP001408789">
    <property type="component" value="Unassembled WGS sequence"/>
</dbReference>
<keyword evidence="2" id="KW-0131">Cell cycle</keyword>
<dbReference type="AlphaFoldDB" id="A0AAP0H1E7"/>
<evidence type="ECO:0000313" key="3">
    <source>
        <dbReference type="EMBL" id="KAK9069136.1"/>
    </source>
</evidence>
<organism evidence="3 4">
    <name type="scientific">Deinandra increscens subsp. villosa</name>
    <dbReference type="NCBI Taxonomy" id="3103831"/>
    <lineage>
        <taxon>Eukaryota</taxon>
        <taxon>Viridiplantae</taxon>
        <taxon>Streptophyta</taxon>
        <taxon>Embryophyta</taxon>
        <taxon>Tracheophyta</taxon>
        <taxon>Spermatophyta</taxon>
        <taxon>Magnoliopsida</taxon>
        <taxon>eudicotyledons</taxon>
        <taxon>Gunneridae</taxon>
        <taxon>Pentapetalae</taxon>
        <taxon>asterids</taxon>
        <taxon>campanulids</taxon>
        <taxon>Asterales</taxon>
        <taxon>Asteraceae</taxon>
        <taxon>Asteroideae</taxon>
        <taxon>Heliantheae alliance</taxon>
        <taxon>Madieae</taxon>
        <taxon>Madiinae</taxon>
        <taxon>Deinandra</taxon>
    </lineage>
</organism>
<dbReference type="GO" id="GO:0004860">
    <property type="term" value="F:protein kinase inhibitor activity"/>
    <property type="evidence" value="ECO:0007669"/>
    <property type="project" value="UniProtKB-KW"/>
</dbReference>
<evidence type="ECO:0000256" key="1">
    <source>
        <dbReference type="ARBA" id="ARBA00023013"/>
    </source>
</evidence>
<reference evidence="3 4" key="1">
    <citation type="submission" date="2024-04" db="EMBL/GenBank/DDBJ databases">
        <title>The reference genome of an endangered Asteraceae, Deinandra increscens subsp. villosa, native to the Central Coast of California.</title>
        <authorList>
            <person name="Guilliams M."/>
            <person name="Hasenstab-Lehman K."/>
            <person name="Meyer R."/>
            <person name="Mcevoy S."/>
        </authorList>
    </citation>
    <scope>NUCLEOTIDE SEQUENCE [LARGE SCALE GENOMIC DNA]</scope>
    <source>
        <tissue evidence="3">Leaf</tissue>
    </source>
</reference>
<protein>
    <submittedName>
        <fullName evidence="3">Uncharacterized protein</fullName>
    </submittedName>
</protein>
<dbReference type="PANTHER" id="PTHR33142:SF15">
    <property type="entry name" value="CYCLIN-DEPENDENT PROTEIN KINASE INHIBITOR SMR4"/>
    <property type="match status" value="1"/>
</dbReference>
<comment type="caution">
    <text evidence="3">The sequence shown here is derived from an EMBL/GenBank/DDBJ whole genome shotgun (WGS) entry which is preliminary data.</text>
</comment>
<accession>A0AAP0H1E7</accession>
<evidence type="ECO:0000256" key="2">
    <source>
        <dbReference type="ARBA" id="ARBA00023306"/>
    </source>
</evidence>
<keyword evidence="4" id="KW-1185">Reference proteome</keyword>
<dbReference type="GO" id="GO:0032875">
    <property type="term" value="P:regulation of DNA endoreduplication"/>
    <property type="evidence" value="ECO:0007669"/>
    <property type="project" value="InterPro"/>
</dbReference>
<dbReference type="EMBL" id="JBCNJP010000014">
    <property type="protein sequence ID" value="KAK9069136.1"/>
    <property type="molecule type" value="Genomic_DNA"/>
</dbReference>